<evidence type="ECO:0000313" key="5">
    <source>
        <dbReference type="Proteomes" id="UP000466785"/>
    </source>
</evidence>
<dbReference type="EMBL" id="AP022570">
    <property type="protein sequence ID" value="BBX54359.1"/>
    <property type="molecule type" value="Genomic_DNA"/>
</dbReference>
<feature type="binding site" evidence="3">
    <location>
        <position position="92"/>
    </location>
    <ligand>
        <name>Zn(2+)</name>
        <dbReference type="ChEBI" id="CHEBI:29105"/>
    </ligand>
</feature>
<keyword evidence="3" id="KW-0862">Zinc</keyword>
<keyword evidence="3" id="KW-0479">Metal-binding</keyword>
<dbReference type="Gene3D" id="3.40.1050.10">
    <property type="entry name" value="Carbonic anhydrase"/>
    <property type="match status" value="1"/>
</dbReference>
<dbReference type="Pfam" id="PF00484">
    <property type="entry name" value="Pro_CA"/>
    <property type="match status" value="1"/>
</dbReference>
<evidence type="ECO:0000256" key="2">
    <source>
        <dbReference type="ARBA" id="ARBA00024993"/>
    </source>
</evidence>
<feature type="binding site" evidence="3">
    <location>
        <position position="89"/>
    </location>
    <ligand>
        <name>Zn(2+)</name>
        <dbReference type="ChEBI" id="CHEBI:29105"/>
    </ligand>
</feature>
<protein>
    <submittedName>
        <fullName evidence="4">Carbonic anhydrase</fullName>
    </submittedName>
</protein>
<comment type="cofactor">
    <cofactor evidence="3">
        <name>Zn(2+)</name>
        <dbReference type="ChEBI" id="CHEBI:29105"/>
    </cofactor>
    <text evidence="3">Binds 1 zinc ion per subunit.</text>
</comment>
<proteinExistence type="inferred from homology"/>
<dbReference type="SUPFAM" id="SSF53056">
    <property type="entry name" value="beta-carbonic anhydrase, cab"/>
    <property type="match status" value="1"/>
</dbReference>
<feature type="binding site" evidence="3">
    <location>
        <position position="36"/>
    </location>
    <ligand>
        <name>Zn(2+)</name>
        <dbReference type="ChEBI" id="CHEBI:29105"/>
    </ligand>
</feature>
<comment type="similarity">
    <text evidence="1">Belongs to the beta-class carbonic anhydrase family.</text>
</comment>
<dbReference type="Proteomes" id="UP000466785">
    <property type="component" value="Chromosome"/>
</dbReference>
<feature type="binding site" evidence="3">
    <location>
        <position position="38"/>
    </location>
    <ligand>
        <name>Zn(2+)</name>
        <dbReference type="ChEBI" id="CHEBI:29105"/>
    </ligand>
</feature>
<reference evidence="4 5" key="1">
    <citation type="journal article" date="2019" name="Emerg. Microbes Infect.">
        <title>Comprehensive subspecies identification of 175 nontuberculous mycobacteria species based on 7547 genomic profiles.</title>
        <authorList>
            <person name="Matsumoto Y."/>
            <person name="Kinjo T."/>
            <person name="Motooka D."/>
            <person name="Nabeya D."/>
            <person name="Jung N."/>
            <person name="Uechi K."/>
            <person name="Horii T."/>
            <person name="Iida T."/>
            <person name="Fujita J."/>
            <person name="Nakamura S."/>
        </authorList>
    </citation>
    <scope>NUCLEOTIDE SEQUENCE [LARGE SCALE GENOMIC DNA]</scope>
    <source>
        <strain evidence="4 5">JCM 12603</strain>
    </source>
</reference>
<organism evidence="4 5">
    <name type="scientific">Mycolicibacterium poriferae</name>
    <dbReference type="NCBI Taxonomy" id="39694"/>
    <lineage>
        <taxon>Bacteria</taxon>
        <taxon>Bacillati</taxon>
        <taxon>Actinomycetota</taxon>
        <taxon>Actinomycetes</taxon>
        <taxon>Mycobacteriales</taxon>
        <taxon>Mycobacteriaceae</taxon>
        <taxon>Mycolicibacterium</taxon>
    </lineage>
</organism>
<dbReference type="AlphaFoldDB" id="A0A6N4VIY1"/>
<evidence type="ECO:0000256" key="3">
    <source>
        <dbReference type="PIRSR" id="PIRSR601765-1"/>
    </source>
</evidence>
<evidence type="ECO:0000313" key="4">
    <source>
        <dbReference type="EMBL" id="BBX54359.1"/>
    </source>
</evidence>
<accession>A0A6N4VIY1</accession>
<dbReference type="InterPro" id="IPR036874">
    <property type="entry name" value="Carbonic_anhydrase_sf"/>
</dbReference>
<dbReference type="SMART" id="SM00947">
    <property type="entry name" value="Pro_CA"/>
    <property type="match status" value="1"/>
</dbReference>
<dbReference type="GO" id="GO:0008270">
    <property type="term" value="F:zinc ion binding"/>
    <property type="evidence" value="ECO:0007669"/>
    <property type="project" value="InterPro"/>
</dbReference>
<sequence length="196" mass="20171">MSNPQETWNRLRAGADGLHAPNDTDMDRPVAAVLRCADAKMAGAGVFGQPAGSLVDLSSWGLTVDTSVLAGVDFAVETAEVPLIVVLGHDDCAAIRAAVKAWNHAELPDGAMRAAVEGVLMSLVGRGASVESHAHVAAAHAVETGLSLLKRSPALTHRVDNGTCGIVCATYDGAVLRVHATMGDVRDASTALVECV</sequence>
<dbReference type="RefSeq" id="WP_163679448.1">
    <property type="nucleotide sequence ID" value="NZ_AP022570.1"/>
</dbReference>
<evidence type="ECO:0000256" key="1">
    <source>
        <dbReference type="ARBA" id="ARBA00006217"/>
    </source>
</evidence>
<dbReference type="GO" id="GO:0004089">
    <property type="term" value="F:carbonate dehydratase activity"/>
    <property type="evidence" value="ECO:0007669"/>
    <property type="project" value="InterPro"/>
</dbReference>
<gene>
    <name evidence="4" type="ORF">MPOR_53850</name>
</gene>
<name>A0A6N4VIY1_9MYCO</name>
<dbReference type="InterPro" id="IPR001765">
    <property type="entry name" value="Carbonic_anhydrase"/>
</dbReference>
<dbReference type="KEGG" id="mpof:MPOR_53850"/>
<keyword evidence="5" id="KW-1185">Reference proteome</keyword>
<comment type="function">
    <text evidence="2">Catalyzes the reversible hydration of carbon dioxide to form bicarbonate.</text>
</comment>